<evidence type="ECO:0000256" key="1">
    <source>
        <dbReference type="ARBA" id="ARBA00022603"/>
    </source>
</evidence>
<comment type="caution">
    <text evidence="3">The sequence shown here is derived from an EMBL/GenBank/DDBJ whole genome shotgun (WGS) entry which is preliminary data.</text>
</comment>
<dbReference type="PANTHER" id="PTHR12049">
    <property type="entry name" value="PROTEIN ARGININE METHYLTRANSFERASE NDUFAF7, MITOCHONDRIAL"/>
    <property type="match status" value="1"/>
</dbReference>
<dbReference type="GO" id="GO:0032259">
    <property type="term" value="P:methylation"/>
    <property type="evidence" value="ECO:0007669"/>
    <property type="project" value="UniProtKB-KW"/>
</dbReference>
<keyword evidence="4" id="KW-1185">Reference proteome</keyword>
<dbReference type="OrthoDB" id="9794208at2"/>
<dbReference type="InterPro" id="IPR038375">
    <property type="entry name" value="NDUFAF7_sf"/>
</dbReference>
<protein>
    <submittedName>
        <fullName evidence="3">Class I SAM-dependent methyltransferase</fullName>
    </submittedName>
</protein>
<proteinExistence type="predicted"/>
<organism evidence="3 4">
    <name type="scientific">Azospirillum griseum</name>
    <dbReference type="NCBI Taxonomy" id="2496639"/>
    <lineage>
        <taxon>Bacteria</taxon>
        <taxon>Pseudomonadati</taxon>
        <taxon>Pseudomonadota</taxon>
        <taxon>Alphaproteobacteria</taxon>
        <taxon>Rhodospirillales</taxon>
        <taxon>Azospirillaceae</taxon>
        <taxon>Azospirillum</taxon>
    </lineage>
</organism>
<keyword evidence="1 3" id="KW-0489">Methyltransferase</keyword>
<dbReference type="RefSeq" id="WP_126616434.1">
    <property type="nucleotide sequence ID" value="NZ_JBHUCY010000030.1"/>
</dbReference>
<dbReference type="Proteomes" id="UP000277007">
    <property type="component" value="Unassembled WGS sequence"/>
</dbReference>
<reference evidence="3 4" key="1">
    <citation type="submission" date="2018-12" db="EMBL/GenBank/DDBJ databases">
        <authorList>
            <person name="Yang Y."/>
        </authorList>
    </citation>
    <scope>NUCLEOTIDE SEQUENCE [LARGE SCALE GENOMIC DNA]</scope>
    <source>
        <strain evidence="3 4">L-25-5w-1</strain>
    </source>
</reference>
<dbReference type="Pfam" id="PF02636">
    <property type="entry name" value="Methyltransf_28"/>
    <property type="match status" value="1"/>
</dbReference>
<gene>
    <name evidence="3" type="ORF">EJ903_14105</name>
</gene>
<dbReference type="InterPro" id="IPR029063">
    <property type="entry name" value="SAM-dependent_MTases_sf"/>
</dbReference>
<evidence type="ECO:0000313" key="4">
    <source>
        <dbReference type="Proteomes" id="UP000277007"/>
    </source>
</evidence>
<dbReference type="EMBL" id="RXMA01000012">
    <property type="protein sequence ID" value="RTR19158.1"/>
    <property type="molecule type" value="Genomic_DNA"/>
</dbReference>
<dbReference type="SUPFAM" id="SSF53335">
    <property type="entry name" value="S-adenosyl-L-methionine-dependent methyltransferases"/>
    <property type="match status" value="1"/>
</dbReference>
<name>A0A431VFU7_9PROT</name>
<dbReference type="Gene3D" id="3.40.50.12710">
    <property type="match status" value="1"/>
</dbReference>
<evidence type="ECO:0000256" key="2">
    <source>
        <dbReference type="ARBA" id="ARBA00022679"/>
    </source>
</evidence>
<dbReference type="PANTHER" id="PTHR12049:SF7">
    <property type="entry name" value="PROTEIN ARGININE METHYLTRANSFERASE NDUFAF7, MITOCHONDRIAL"/>
    <property type="match status" value="1"/>
</dbReference>
<sequence>MSEDTLARLLARRILLDGPLPVSAFMAEALGHPRLGYYSRQDPFGAAGDFTTAPEISQMFGELVGLWCVDSWVRMGGPGPFHLVELGPGRGTLMRDALRAAAVVPQFQANATLHLVETSPTLRARQRETLEAQRNGMVIHWHDRLEDVPDGPTLLVANEFFDALPIRQVEKTAHGWFERLVDLDPAGTEDAPRFRFVLEAFGSSGTRLVPEALRVRAAIGSVVEVSPVSCAVARLIGARLAAAPGAALVIDYGYGHGPAVGDTLQALRRHAFAQVLDDPGEADITAHVDFAALAAAARSAGAEAFGTVEQGDWLTALGIRQRTAALSTKANAAQAADIRSALARLVDPDQMGRLFKLLALTSPGAFPDGGAPAGFHRLWTPTESDGSP</sequence>
<accession>A0A431VFU7</accession>
<dbReference type="GO" id="GO:0035243">
    <property type="term" value="F:protein-arginine omega-N symmetric methyltransferase activity"/>
    <property type="evidence" value="ECO:0007669"/>
    <property type="project" value="TreeGrafter"/>
</dbReference>
<keyword evidence="2 3" id="KW-0808">Transferase</keyword>
<evidence type="ECO:0000313" key="3">
    <source>
        <dbReference type="EMBL" id="RTR19158.1"/>
    </source>
</evidence>
<dbReference type="AlphaFoldDB" id="A0A431VFU7"/>
<dbReference type="InterPro" id="IPR003788">
    <property type="entry name" value="NDUFAF7"/>
</dbReference>